<gene>
    <name evidence="6" type="ORF">AB6713_07410</name>
</gene>
<dbReference type="RefSeq" id="WP_370563610.1">
    <property type="nucleotide sequence ID" value="NZ_JBFWIB010000004.1"/>
</dbReference>
<proteinExistence type="predicted"/>
<dbReference type="InterPro" id="IPR025996">
    <property type="entry name" value="MT1864/Rv1816-like_C"/>
</dbReference>
<feature type="domain" description="HTH tetR-type" evidence="5">
    <location>
        <begin position="51"/>
        <end position="111"/>
    </location>
</feature>
<evidence type="ECO:0000256" key="2">
    <source>
        <dbReference type="ARBA" id="ARBA00023125"/>
    </source>
</evidence>
<dbReference type="InterPro" id="IPR001647">
    <property type="entry name" value="HTH_TetR"/>
</dbReference>
<keyword evidence="7" id="KW-1185">Reference proteome</keyword>
<accession>A0ABV4HNY5</accession>
<protein>
    <submittedName>
        <fullName evidence="6">TetR/AcrR family transcriptional regulator</fullName>
    </submittedName>
</protein>
<sequence length="244" mass="26463">METGEPFTADCAFISHSYLYGVNINLPHNLNAVKMPRAKVQPTRADSYHHGDLRTALIQATDEILAERGVEGFSLREAARRAGVSPAAPAHHFGSATGLLSEVALLGFDDLAKHLRVDASEGTPVQRLRKQGIGYVTFALKHPGRFHLMFRRDLLSTDHTVLQQAGANAMAQLEDTIRALHSVPADRSLSADAHAALLAAWSMVHGFAHLALDGKLGHMHDGATPEALLDDVLPKLLESQWPDP</sequence>
<evidence type="ECO:0000313" key="6">
    <source>
        <dbReference type="EMBL" id="MEZ0474444.1"/>
    </source>
</evidence>
<evidence type="ECO:0000256" key="1">
    <source>
        <dbReference type="ARBA" id="ARBA00023015"/>
    </source>
</evidence>
<name>A0ABV4HNY5_9GAMM</name>
<dbReference type="SUPFAM" id="SSF48498">
    <property type="entry name" value="Tetracyclin repressor-like, C-terminal domain"/>
    <property type="match status" value="1"/>
</dbReference>
<comment type="caution">
    <text evidence="6">The sequence shown here is derived from an EMBL/GenBank/DDBJ whole genome shotgun (WGS) entry which is preliminary data.</text>
</comment>
<dbReference type="SUPFAM" id="SSF46689">
    <property type="entry name" value="Homeodomain-like"/>
    <property type="match status" value="1"/>
</dbReference>
<keyword evidence="2 4" id="KW-0238">DNA-binding</keyword>
<evidence type="ECO:0000256" key="3">
    <source>
        <dbReference type="ARBA" id="ARBA00023163"/>
    </source>
</evidence>
<evidence type="ECO:0000313" key="7">
    <source>
        <dbReference type="Proteomes" id="UP001566331"/>
    </source>
</evidence>
<evidence type="ECO:0000256" key="4">
    <source>
        <dbReference type="PROSITE-ProRule" id="PRU00335"/>
    </source>
</evidence>
<dbReference type="PANTHER" id="PTHR30055">
    <property type="entry name" value="HTH-TYPE TRANSCRIPTIONAL REGULATOR RUTR"/>
    <property type="match status" value="1"/>
</dbReference>
<dbReference type="EMBL" id="JBFWIC010000007">
    <property type="protein sequence ID" value="MEZ0474444.1"/>
    <property type="molecule type" value="Genomic_DNA"/>
</dbReference>
<dbReference type="PANTHER" id="PTHR30055:SF220">
    <property type="entry name" value="TETR-FAMILY REGULATORY PROTEIN"/>
    <property type="match status" value="1"/>
</dbReference>
<feature type="DNA-binding region" description="H-T-H motif" evidence="4">
    <location>
        <begin position="74"/>
        <end position="93"/>
    </location>
</feature>
<dbReference type="Pfam" id="PF13305">
    <property type="entry name" value="TetR_C_33"/>
    <property type="match status" value="1"/>
</dbReference>
<dbReference type="Gene3D" id="1.10.357.10">
    <property type="entry name" value="Tetracycline Repressor, domain 2"/>
    <property type="match status" value="1"/>
</dbReference>
<dbReference type="Pfam" id="PF00440">
    <property type="entry name" value="TetR_N"/>
    <property type="match status" value="1"/>
</dbReference>
<dbReference type="PROSITE" id="PS50977">
    <property type="entry name" value="HTH_TETR_2"/>
    <property type="match status" value="1"/>
</dbReference>
<reference evidence="6 7" key="1">
    <citation type="submission" date="2024-07" db="EMBL/GenBank/DDBJ databases">
        <title>Luteimonas salilacus sp. nov., isolated from the shore soil of Salt Lake in Tibet of China.</title>
        <authorList>
            <person name="Zhang X."/>
            <person name="Li A."/>
        </authorList>
    </citation>
    <scope>NUCLEOTIDE SEQUENCE [LARGE SCALE GENOMIC DNA]</scope>
    <source>
        <strain evidence="6 7">B3-2-R+30</strain>
    </source>
</reference>
<dbReference type="InterPro" id="IPR009057">
    <property type="entry name" value="Homeodomain-like_sf"/>
</dbReference>
<dbReference type="InterPro" id="IPR050109">
    <property type="entry name" value="HTH-type_TetR-like_transc_reg"/>
</dbReference>
<dbReference type="InterPro" id="IPR036271">
    <property type="entry name" value="Tet_transcr_reg_TetR-rel_C_sf"/>
</dbReference>
<dbReference type="Proteomes" id="UP001566331">
    <property type="component" value="Unassembled WGS sequence"/>
</dbReference>
<keyword evidence="1" id="KW-0805">Transcription regulation</keyword>
<evidence type="ECO:0000259" key="5">
    <source>
        <dbReference type="PROSITE" id="PS50977"/>
    </source>
</evidence>
<organism evidence="6 7">
    <name type="scientific">Luteimonas salinilitoris</name>
    <dbReference type="NCBI Taxonomy" id="3237697"/>
    <lineage>
        <taxon>Bacteria</taxon>
        <taxon>Pseudomonadati</taxon>
        <taxon>Pseudomonadota</taxon>
        <taxon>Gammaproteobacteria</taxon>
        <taxon>Lysobacterales</taxon>
        <taxon>Lysobacteraceae</taxon>
        <taxon>Luteimonas</taxon>
    </lineage>
</organism>
<keyword evidence="3" id="KW-0804">Transcription</keyword>